<protein>
    <submittedName>
        <fullName evidence="3">Uncharacterized protein</fullName>
    </submittedName>
</protein>
<accession>A0A9Q1QNX2</accession>
<sequence length="399" mass="44493">MTDRDSRRQRRRRGGARLSDADSHSPEAVGVGEPTYSSPIRVPLTAAASTSFVPTPQVDACIGNPFVDPNQVPLLNQDAGLQAPHAGDTSGAGGVNTAFWNTFGPFMPYNANLILSALGSMQQTALHPPPHHIPHPAVVSTPQPTPEPQAQGTAQQSGGRILPWSEPEVAVRDKSLIEPEGDTYMLYYRFSKYKMLSVSLEREPTVDELYRDTHMRRKKDNQGNWVCKKSELRLDEHLKRWHEYRSSHTSTDDSSQTPPLSEQDIWVQGNLTSKDRVYGFGAEGVLMKQRSRLSASTRSSSVHNYDAREMAMRLNESVVRAAEEARQAEEANHKEIEDLRQQLAQEKAARQRDKEKVKSKLSKLWRFFKSQQAGSSTAPPQDDDADEPDPSHLGDSSED</sequence>
<feature type="region of interest" description="Disordered" evidence="2">
    <location>
        <begin position="368"/>
        <end position="399"/>
    </location>
</feature>
<dbReference type="Proteomes" id="UP001153076">
    <property type="component" value="Unassembled WGS sequence"/>
</dbReference>
<comment type="caution">
    <text evidence="3">The sequence shown here is derived from an EMBL/GenBank/DDBJ whole genome shotgun (WGS) entry which is preliminary data.</text>
</comment>
<evidence type="ECO:0000313" key="4">
    <source>
        <dbReference type="Proteomes" id="UP001153076"/>
    </source>
</evidence>
<name>A0A9Q1QNX2_9CARY</name>
<feature type="region of interest" description="Disordered" evidence="2">
    <location>
        <begin position="1"/>
        <end position="37"/>
    </location>
</feature>
<keyword evidence="1" id="KW-0175">Coiled coil</keyword>
<feature type="compositionally biased region" description="Polar residues" evidence="2">
    <location>
        <begin position="148"/>
        <end position="158"/>
    </location>
</feature>
<keyword evidence="4" id="KW-1185">Reference proteome</keyword>
<feature type="coiled-coil region" evidence="1">
    <location>
        <begin position="311"/>
        <end position="360"/>
    </location>
</feature>
<evidence type="ECO:0000256" key="1">
    <source>
        <dbReference type="SAM" id="Coils"/>
    </source>
</evidence>
<proteinExistence type="predicted"/>
<gene>
    <name evidence="3" type="ORF">Cgig2_027189</name>
</gene>
<evidence type="ECO:0000313" key="3">
    <source>
        <dbReference type="EMBL" id="KAJ8449187.1"/>
    </source>
</evidence>
<feature type="region of interest" description="Disordered" evidence="2">
    <location>
        <begin position="126"/>
        <end position="165"/>
    </location>
</feature>
<organism evidence="3 4">
    <name type="scientific">Carnegiea gigantea</name>
    <dbReference type="NCBI Taxonomy" id="171969"/>
    <lineage>
        <taxon>Eukaryota</taxon>
        <taxon>Viridiplantae</taxon>
        <taxon>Streptophyta</taxon>
        <taxon>Embryophyta</taxon>
        <taxon>Tracheophyta</taxon>
        <taxon>Spermatophyta</taxon>
        <taxon>Magnoliopsida</taxon>
        <taxon>eudicotyledons</taxon>
        <taxon>Gunneridae</taxon>
        <taxon>Pentapetalae</taxon>
        <taxon>Caryophyllales</taxon>
        <taxon>Cactineae</taxon>
        <taxon>Cactaceae</taxon>
        <taxon>Cactoideae</taxon>
        <taxon>Echinocereeae</taxon>
        <taxon>Carnegiea</taxon>
    </lineage>
</organism>
<reference evidence="3" key="1">
    <citation type="submission" date="2022-04" db="EMBL/GenBank/DDBJ databases">
        <title>Carnegiea gigantea Genome sequencing and assembly v2.</title>
        <authorList>
            <person name="Copetti D."/>
            <person name="Sanderson M.J."/>
            <person name="Burquez A."/>
            <person name="Wojciechowski M.F."/>
        </authorList>
    </citation>
    <scope>NUCLEOTIDE SEQUENCE</scope>
    <source>
        <strain evidence="3">SGP5-SGP5p</strain>
        <tissue evidence="3">Aerial part</tissue>
    </source>
</reference>
<dbReference type="AlphaFoldDB" id="A0A9Q1QNX2"/>
<dbReference type="EMBL" id="JAKOGI010000024">
    <property type="protein sequence ID" value="KAJ8449187.1"/>
    <property type="molecule type" value="Genomic_DNA"/>
</dbReference>
<evidence type="ECO:0000256" key="2">
    <source>
        <dbReference type="SAM" id="MobiDB-lite"/>
    </source>
</evidence>